<dbReference type="PANTHER" id="PTHR14582">
    <property type="entry name" value="INNER KINETOCHORE SUBUNIT MAL2"/>
    <property type="match status" value="1"/>
</dbReference>
<keyword evidence="4" id="KW-0158">Chromosome</keyword>
<evidence type="ECO:0000313" key="8">
    <source>
        <dbReference type="Proteomes" id="UP001140453"/>
    </source>
</evidence>
<evidence type="ECO:0000256" key="5">
    <source>
        <dbReference type="ARBA" id="ARBA00023242"/>
    </source>
</evidence>
<dbReference type="OrthoDB" id="10050372at2759"/>
<dbReference type="GO" id="GO:0005634">
    <property type="term" value="C:nucleus"/>
    <property type="evidence" value="ECO:0007669"/>
    <property type="project" value="UniProtKB-SubCell"/>
</dbReference>
<comment type="subcellular location">
    <subcellularLocation>
        <location evidence="2">Chromosome</location>
        <location evidence="2">Centromere</location>
    </subcellularLocation>
    <subcellularLocation>
        <location evidence="1">Nucleus</location>
    </subcellularLocation>
</comment>
<keyword evidence="5" id="KW-0539">Nucleus</keyword>
<dbReference type="GO" id="GO:0031511">
    <property type="term" value="C:Mis6-Sim4 complex"/>
    <property type="evidence" value="ECO:0007669"/>
    <property type="project" value="TreeGrafter"/>
</dbReference>
<comment type="caution">
    <text evidence="7">The sequence shown here is derived from an EMBL/GenBank/DDBJ whole genome shotgun (WGS) entry which is preliminary data.</text>
</comment>
<protein>
    <recommendedName>
        <fullName evidence="9">Cenp-O kinetochore centromere component</fullName>
    </recommendedName>
</protein>
<dbReference type="PANTHER" id="PTHR14582:SF1">
    <property type="entry name" value="CENTROMERE PROTEIN O"/>
    <property type="match status" value="1"/>
</dbReference>
<keyword evidence="8" id="KW-1185">Reference proteome</keyword>
<gene>
    <name evidence="7" type="ORF">N0V93_009329</name>
</gene>
<dbReference type="Proteomes" id="UP001140453">
    <property type="component" value="Unassembled WGS sequence"/>
</dbReference>
<keyword evidence="6" id="KW-0137">Centromere</keyword>
<reference evidence="7" key="1">
    <citation type="submission" date="2022-10" db="EMBL/GenBank/DDBJ databases">
        <title>Tapping the CABI collections for fungal endophytes: first genome assemblies for Collariella, Neodidymelliopsis, Ascochyta clinopodiicola, Didymella pomorum, Didymosphaeria variabile, Neocosmospora piperis and Neocucurbitaria cava.</title>
        <authorList>
            <person name="Hill R."/>
        </authorList>
    </citation>
    <scope>NUCLEOTIDE SEQUENCE</scope>
    <source>
        <strain evidence="7">IMI 355082</strain>
    </source>
</reference>
<evidence type="ECO:0000256" key="1">
    <source>
        <dbReference type="ARBA" id="ARBA00004123"/>
    </source>
</evidence>
<evidence type="ECO:0008006" key="9">
    <source>
        <dbReference type="Google" id="ProtNLM"/>
    </source>
</evidence>
<proteinExistence type="inferred from homology"/>
<evidence type="ECO:0000256" key="2">
    <source>
        <dbReference type="ARBA" id="ARBA00004584"/>
    </source>
</evidence>
<dbReference type="AlphaFoldDB" id="A0A9W8YLT9"/>
<sequence length="286" mass="32270">MSSEAELEEEIANLKARVESLKGQIQVQLNGLLTTESAREAIESDESAKALKDRLEKQQAYKQQCTYRVCAGITTFRVRDPDPNAVDNGTVLGIRIEVMTRSKFIRPYFVFLNHPYSGSEHKERLWRVHRHTVPSCVPLNGLASRYLPAPRSGANSVADIEGARVEKRQNLSRFVRTLRRELVRYHNRLAVMADMRKTLGLDGKRKDAKELAERCPIFAISAADNEAKQIRIDWKDGRSGRLVLNDDGEVTKAVVFGDRGRDREVTRELLSSGGRLEDVAQRLAAV</sequence>
<evidence type="ECO:0000256" key="3">
    <source>
        <dbReference type="ARBA" id="ARBA00007321"/>
    </source>
</evidence>
<organism evidence="7 8">
    <name type="scientific">Gnomoniopsis smithogilvyi</name>
    <dbReference type="NCBI Taxonomy" id="1191159"/>
    <lineage>
        <taxon>Eukaryota</taxon>
        <taxon>Fungi</taxon>
        <taxon>Dikarya</taxon>
        <taxon>Ascomycota</taxon>
        <taxon>Pezizomycotina</taxon>
        <taxon>Sordariomycetes</taxon>
        <taxon>Sordariomycetidae</taxon>
        <taxon>Diaporthales</taxon>
        <taxon>Gnomoniaceae</taxon>
        <taxon>Gnomoniopsis</taxon>
    </lineage>
</organism>
<dbReference type="Pfam" id="PF09496">
    <property type="entry name" value="CENP-O"/>
    <property type="match status" value="1"/>
</dbReference>
<name>A0A9W8YLT9_9PEZI</name>
<dbReference type="InterPro" id="IPR018464">
    <property type="entry name" value="CENP-O"/>
</dbReference>
<dbReference type="EMBL" id="JAPEVB010000006">
    <property type="protein sequence ID" value="KAJ4386433.1"/>
    <property type="molecule type" value="Genomic_DNA"/>
</dbReference>
<evidence type="ECO:0000313" key="7">
    <source>
        <dbReference type="EMBL" id="KAJ4386433.1"/>
    </source>
</evidence>
<evidence type="ECO:0000256" key="4">
    <source>
        <dbReference type="ARBA" id="ARBA00022454"/>
    </source>
</evidence>
<accession>A0A9W8YLT9</accession>
<evidence type="ECO:0000256" key="6">
    <source>
        <dbReference type="ARBA" id="ARBA00023328"/>
    </source>
</evidence>
<comment type="similarity">
    <text evidence="3">Belongs to the CENP-O/MCM21 family.</text>
</comment>